<dbReference type="Pfam" id="PF02884">
    <property type="entry name" value="Lyase_8_C"/>
    <property type="match status" value="1"/>
</dbReference>
<feature type="binding site" evidence="5">
    <location>
        <position position="50"/>
    </location>
    <ligand>
        <name>Ca(2+)</name>
        <dbReference type="ChEBI" id="CHEBI:29108"/>
    </ligand>
</feature>
<dbReference type="Gene3D" id="2.60.120.430">
    <property type="entry name" value="Galactose-binding lectin"/>
    <property type="match status" value="1"/>
</dbReference>
<feature type="site" description="Transition state stabilizer" evidence="4">
    <location>
        <position position="506"/>
    </location>
</feature>
<evidence type="ECO:0000256" key="5">
    <source>
        <dbReference type="PIRSR" id="PIRSR034515-3"/>
    </source>
</evidence>
<accession>U7VBY6</accession>
<dbReference type="GO" id="GO:0006027">
    <property type="term" value="P:glycosaminoglycan catabolic process"/>
    <property type="evidence" value="ECO:0007669"/>
    <property type="project" value="InterPro"/>
</dbReference>
<dbReference type="SUPFAM" id="SSF48230">
    <property type="entry name" value="Chondroitin AC/alginate lyase"/>
    <property type="match status" value="1"/>
</dbReference>
<dbReference type="GO" id="GO:0005576">
    <property type="term" value="C:extracellular region"/>
    <property type="evidence" value="ECO:0007669"/>
    <property type="project" value="InterPro"/>
</dbReference>
<evidence type="ECO:0000256" key="3">
    <source>
        <dbReference type="PIRSR" id="PIRSR034515-1"/>
    </source>
</evidence>
<keyword evidence="11" id="KW-1185">Reference proteome</keyword>
<feature type="active site" description="Proton acceptor" evidence="3">
    <location>
        <position position="446"/>
    </location>
</feature>
<dbReference type="PANTHER" id="PTHR37322">
    <property type="match status" value="1"/>
</dbReference>
<keyword evidence="5" id="KW-0479">Metal-binding</keyword>
<sequence length="970" mass="111667">MKKIILGVMMLTGILYGQEVKVYQFENEIPKNVETNIKDSISITKEKYKDGESSLKWKFKKGETLNILGDVGYTVFKTGEQEKARSSYSMWIYNENPIDGELLVQFKKDGVVKCWFPIKMNFKGWRTMWVQYDRDMKGEPIEGMNEITFVAPNEGGEILIDQIIPSVLIDPRHNARDEQVDFINLEADTAANAHWMALYKNYNQIDRNQKNIVLSKKDIEGIEKVEKRYREKLLKKVQVTPELITEKTEEFSEYKKINLEFIQRLVIYKDLKPEEKDRIKYIATKEFGIYLRELAYMYNSADNKQEKDTIAKLFNESLEYMYDQGWTKGSSQGTIHHLGYQMREIYEAIFLMKEPLIKLGTVNKAKEMVTWYSAMGMIYTPKENLRINIDVLNTMLPGMLTAILLNENQEKEGRELYQLQSYLMNSINYSPGVLGGFKYDGTVFHHMQNYPAYAKGAFEGLVPIIYYLNGTPYAVTGKQFKIVKDAVLTTRLYSNKYNYLLSLTGRHPNGKFKIDAESFRLMALSGENSVDKELAEAYLRLSPQGKSVEKFKGMGLKEETAPKGSWTMNMGSLQLHRRDEWLAGVKGYSRYLVGNETYIKNNLYGRYMSYGAFQILESSLKESGYVQEGWDWKHFPGTTAIDVPFEKLKSSISQVDTKSGVEEMLLSDETYSGGNSLNGNGMFAMKLHEHPKYDGTHKARKSVFFFDNRAVLLGSGIENSDSENETHTTLFQNYLGQNMKNSYTQKEDTIIDSQNNMYKVVEGDIVLKKGKQESRDQNSGERTENNYELAYINHGKAPKNGKYHYSVLIKGDEQKQEKFKKNPKYEVLNQDNNSHIVKDLKSNMTGYALFESGKVQNNGFIESVDTPSMILLQERDKEIQMSFVDPDLRLYEGRDKEQYDENGVMIERSIYSRPWIGNIGKEHTTLVVLNGKYTTEDSSKVKSEIDGDFTRLSITSKNGEVVNIVLKKIS</sequence>
<feature type="active site" description="Proton acceptor" evidence="3">
    <location>
        <position position="337"/>
    </location>
</feature>
<dbReference type="HOGENOM" id="CLU_011258_0_0_0"/>
<reference evidence="10 11" key="1">
    <citation type="submission" date="2013-08" db="EMBL/GenBank/DDBJ databases">
        <authorList>
            <person name="Weinstock G."/>
            <person name="Sodergren E."/>
            <person name="Wylie T."/>
            <person name="Fulton L."/>
            <person name="Fulton R."/>
            <person name="Fronick C."/>
            <person name="O'Laughlin M."/>
            <person name="Godfrey J."/>
            <person name="Miner T."/>
            <person name="Herter B."/>
            <person name="Appelbaum E."/>
            <person name="Cordes M."/>
            <person name="Lek S."/>
            <person name="Wollam A."/>
            <person name="Pepin K.H."/>
            <person name="Palsikar V.B."/>
            <person name="Mitreva M."/>
            <person name="Wilson R.K."/>
        </authorList>
    </citation>
    <scope>NUCLEOTIDE SEQUENCE [LARGE SCALE GENOMIC DNA]</scope>
    <source>
        <strain evidence="10 11">ATCC BAA-474</strain>
    </source>
</reference>
<dbReference type="Gene3D" id="2.70.98.10">
    <property type="match status" value="1"/>
</dbReference>
<dbReference type="Proteomes" id="UP000017081">
    <property type="component" value="Unassembled WGS sequence"/>
</dbReference>
<dbReference type="PANTHER" id="PTHR37322:SF3">
    <property type="entry name" value="CHONDROITIN SULFATE ABC EXOLYASE"/>
    <property type="match status" value="1"/>
</dbReference>
<dbReference type="InterPro" id="IPR024200">
    <property type="entry name" value="Chondroitinase_ABC_I"/>
</dbReference>
<dbReference type="GO" id="GO:0030246">
    <property type="term" value="F:carbohydrate binding"/>
    <property type="evidence" value="ECO:0007669"/>
    <property type="project" value="InterPro"/>
</dbReference>
<organism evidence="10 11">
    <name type="scientific">Cetobacterium somerae ATCC BAA-474</name>
    <dbReference type="NCBI Taxonomy" id="1319815"/>
    <lineage>
        <taxon>Bacteria</taxon>
        <taxon>Fusobacteriati</taxon>
        <taxon>Fusobacteriota</taxon>
        <taxon>Fusobacteriia</taxon>
        <taxon>Fusobacteriales</taxon>
        <taxon>Fusobacteriaceae</taxon>
        <taxon>Cetobacterium</taxon>
    </lineage>
</organism>
<dbReference type="GO" id="GO:0046872">
    <property type="term" value="F:metal ion binding"/>
    <property type="evidence" value="ECO:0007669"/>
    <property type="project" value="UniProtKB-KW"/>
</dbReference>
<feature type="active site" description="Proton donor" evidence="3">
    <location>
        <position position="453"/>
    </location>
</feature>
<name>U7VBY6_9FUSO</name>
<dbReference type="InterPro" id="IPR015177">
    <property type="entry name" value="Lyase_catalyt"/>
</dbReference>
<dbReference type="GO" id="GO:0005975">
    <property type="term" value="P:carbohydrate metabolic process"/>
    <property type="evidence" value="ECO:0007669"/>
    <property type="project" value="InterPro"/>
</dbReference>
<dbReference type="Pfam" id="PF09092">
    <property type="entry name" value="Lyase_N"/>
    <property type="match status" value="1"/>
</dbReference>
<evidence type="ECO:0000313" key="11">
    <source>
        <dbReference type="Proteomes" id="UP000017081"/>
    </source>
</evidence>
<dbReference type="InterPro" id="IPR011071">
    <property type="entry name" value="Lyase_8-like_C"/>
</dbReference>
<dbReference type="Pfam" id="PF09093">
    <property type="entry name" value="Lyase_catalyt"/>
    <property type="match status" value="1"/>
</dbReference>
<gene>
    <name evidence="10" type="ORF">HMPREF0202_00881</name>
</gene>
<dbReference type="InterPro" id="IPR008979">
    <property type="entry name" value="Galactose-bd-like_sf"/>
</dbReference>
<dbReference type="Gene3D" id="1.50.10.100">
    <property type="entry name" value="Chondroitin AC/alginate lyase"/>
    <property type="match status" value="1"/>
</dbReference>
<evidence type="ECO:0008006" key="12">
    <source>
        <dbReference type="Google" id="ProtNLM"/>
    </source>
</evidence>
<dbReference type="SUPFAM" id="SSF49863">
    <property type="entry name" value="Hyaluronate lyase-like, C-terminal domain"/>
    <property type="match status" value="1"/>
</dbReference>
<evidence type="ECO:0000256" key="2">
    <source>
        <dbReference type="ARBA" id="ARBA00023239"/>
    </source>
</evidence>
<dbReference type="InterPro" id="IPR039174">
    <property type="entry name" value="Chondroitin_ABC_lyase"/>
</dbReference>
<dbReference type="eggNOG" id="ENOG502Z8J1">
    <property type="taxonomic scope" value="Bacteria"/>
</dbReference>
<feature type="domain" description="Polysaccharide lyase family 8 central" evidence="6">
    <location>
        <begin position="575"/>
        <end position="808"/>
    </location>
</feature>
<feature type="binding site" evidence="5">
    <location>
        <position position="161"/>
    </location>
    <ligand>
        <name>Ca(2+)</name>
        <dbReference type="ChEBI" id="CHEBI:29108"/>
    </ligand>
</feature>
<dbReference type="EMBL" id="AXZF01000032">
    <property type="protein sequence ID" value="ERT69217.1"/>
    <property type="molecule type" value="Genomic_DNA"/>
</dbReference>
<evidence type="ECO:0000256" key="1">
    <source>
        <dbReference type="ARBA" id="ARBA00006699"/>
    </source>
</evidence>
<dbReference type="SUPFAM" id="SSF74650">
    <property type="entry name" value="Galactose mutarotase-like"/>
    <property type="match status" value="1"/>
</dbReference>
<dbReference type="RefSeq" id="WP_023050426.1">
    <property type="nucleotide sequence ID" value="NZ_CP173065.2"/>
</dbReference>
<feature type="site" description="Important for catalytic activity against all substrates" evidence="4">
    <location>
        <position position="596"/>
    </location>
</feature>
<feature type="domain" description="Lyase N-terminal" evidence="8">
    <location>
        <begin position="21"/>
        <end position="181"/>
    </location>
</feature>
<evidence type="ECO:0000259" key="8">
    <source>
        <dbReference type="Pfam" id="PF09092"/>
    </source>
</evidence>
<proteinExistence type="inferred from homology"/>
<keyword evidence="5" id="KW-0106">Calcium</keyword>
<dbReference type="AlphaFoldDB" id="U7VBY6"/>
<dbReference type="SUPFAM" id="SSF49785">
    <property type="entry name" value="Galactose-binding domain-like"/>
    <property type="match status" value="1"/>
</dbReference>
<feature type="site" description="Important for catalytic activity against all substrates" evidence="4">
    <location>
        <position position="172"/>
    </location>
</feature>
<dbReference type="Pfam" id="PF02278">
    <property type="entry name" value="Lyase_8"/>
    <property type="match status" value="1"/>
</dbReference>
<dbReference type="InterPro" id="IPR015176">
    <property type="entry name" value="Lyase_N"/>
</dbReference>
<dbReference type="STRING" id="1319815.HMPREF0202_00881"/>
<dbReference type="PIRSF" id="PIRSF034515">
    <property type="entry name" value="Chondroitinase"/>
    <property type="match status" value="1"/>
</dbReference>
<dbReference type="Gene3D" id="2.60.220.10">
    <property type="entry name" value="Polysaccharide lyase family 8-like, C-terminal"/>
    <property type="match status" value="1"/>
</dbReference>
<evidence type="ECO:0000259" key="7">
    <source>
        <dbReference type="Pfam" id="PF02884"/>
    </source>
</evidence>
<dbReference type="InterPro" id="IPR011013">
    <property type="entry name" value="Gal_mutarotase_sf_dom"/>
</dbReference>
<dbReference type="GO" id="GO:0042597">
    <property type="term" value="C:periplasmic space"/>
    <property type="evidence" value="ECO:0007669"/>
    <property type="project" value="TreeGrafter"/>
</dbReference>
<evidence type="ECO:0000259" key="9">
    <source>
        <dbReference type="Pfam" id="PF09093"/>
    </source>
</evidence>
<dbReference type="InterPro" id="IPR008929">
    <property type="entry name" value="Chondroitin_lyas"/>
</dbReference>
<feature type="domain" description="Lyase catalytic" evidence="9">
    <location>
        <begin position="215"/>
        <end position="546"/>
    </location>
</feature>
<dbReference type="InterPro" id="IPR004103">
    <property type="entry name" value="Lyase_8_C"/>
</dbReference>
<keyword evidence="2" id="KW-0456">Lyase</keyword>
<feature type="binding site" evidence="5">
    <location>
        <position position="26"/>
    </location>
    <ligand>
        <name>Ca(2+)</name>
        <dbReference type="ChEBI" id="CHEBI:29108"/>
    </ligand>
</feature>
<evidence type="ECO:0000259" key="6">
    <source>
        <dbReference type="Pfam" id="PF02278"/>
    </source>
</evidence>
<comment type="caution">
    <text evidence="10">The sequence shown here is derived from an EMBL/GenBank/DDBJ whole genome shotgun (WGS) entry which is preliminary data.</text>
</comment>
<comment type="similarity">
    <text evidence="1">Belongs to the polysaccharide lyase 8 family.</text>
</comment>
<protein>
    <recommendedName>
        <fullName evidence="12">Chondroitinase ABC</fullName>
    </recommendedName>
</protein>
<feature type="site" description="Important for catalytic activity against dermatan sulfate substrate" evidence="4">
    <location>
        <position position="336"/>
    </location>
</feature>
<dbReference type="GO" id="GO:0034000">
    <property type="term" value="F:chondroitin-sulfate-ABC endolyase activity"/>
    <property type="evidence" value="ECO:0007669"/>
    <property type="project" value="InterPro"/>
</dbReference>
<dbReference type="InterPro" id="IPR014718">
    <property type="entry name" value="GH-type_carb-bd"/>
</dbReference>
<feature type="domain" description="Polysaccharide lyase family 8 C-terminal" evidence="7">
    <location>
        <begin position="826"/>
        <end position="886"/>
    </location>
</feature>
<evidence type="ECO:0000313" key="10">
    <source>
        <dbReference type="EMBL" id="ERT69217.1"/>
    </source>
</evidence>
<evidence type="ECO:0000256" key="4">
    <source>
        <dbReference type="PIRSR" id="PIRSR034515-2"/>
    </source>
</evidence>
<dbReference type="InterPro" id="IPR003159">
    <property type="entry name" value="Lyase_8_central_dom"/>
</dbReference>
<dbReference type="PATRIC" id="fig|1319815.3.peg.847"/>